<feature type="non-terminal residue" evidence="3">
    <location>
        <position position="1"/>
    </location>
</feature>
<protein>
    <recommendedName>
        <fullName evidence="2">ShKT domain-containing protein</fullName>
    </recommendedName>
</protein>
<dbReference type="Gene3D" id="1.10.10.1940">
    <property type="match status" value="1"/>
</dbReference>
<name>A0AAV5UM75_9BILA</name>
<comment type="caution">
    <text evidence="3">The sequence shown here is derived from an EMBL/GenBank/DDBJ whole genome shotgun (WGS) entry which is preliminary data.</text>
</comment>
<evidence type="ECO:0000256" key="1">
    <source>
        <dbReference type="PROSITE-ProRule" id="PRU01005"/>
    </source>
</evidence>
<feature type="domain" description="ShKT" evidence="2">
    <location>
        <begin position="46"/>
        <end position="85"/>
    </location>
</feature>
<evidence type="ECO:0000313" key="4">
    <source>
        <dbReference type="Proteomes" id="UP001432027"/>
    </source>
</evidence>
<dbReference type="SMART" id="SM00254">
    <property type="entry name" value="ShKT"/>
    <property type="match status" value="1"/>
</dbReference>
<feature type="non-terminal residue" evidence="3">
    <location>
        <position position="143"/>
    </location>
</feature>
<dbReference type="EMBL" id="BTSX01000006">
    <property type="protein sequence ID" value="GMT07300.1"/>
    <property type="molecule type" value="Genomic_DNA"/>
</dbReference>
<comment type="caution">
    <text evidence="1">Lacks conserved residue(s) required for the propagation of feature annotation.</text>
</comment>
<evidence type="ECO:0000259" key="2">
    <source>
        <dbReference type="PROSITE" id="PS51670"/>
    </source>
</evidence>
<accession>A0AAV5UM75</accession>
<gene>
    <name evidence="3" type="ORF">PENTCL1PPCAC_29474</name>
</gene>
<dbReference type="AlphaFoldDB" id="A0AAV5UM75"/>
<dbReference type="Pfam" id="PF01549">
    <property type="entry name" value="ShK"/>
    <property type="match status" value="1"/>
</dbReference>
<dbReference type="Proteomes" id="UP001432027">
    <property type="component" value="Unassembled WGS sequence"/>
</dbReference>
<proteinExistence type="predicted"/>
<reference evidence="3" key="1">
    <citation type="submission" date="2023-10" db="EMBL/GenBank/DDBJ databases">
        <title>Genome assembly of Pristionchus species.</title>
        <authorList>
            <person name="Yoshida K."/>
            <person name="Sommer R.J."/>
        </authorList>
    </citation>
    <scope>NUCLEOTIDE SEQUENCE</scope>
    <source>
        <strain evidence="3">RS0144</strain>
    </source>
</reference>
<dbReference type="PROSITE" id="PS51670">
    <property type="entry name" value="SHKT"/>
    <property type="match status" value="1"/>
</dbReference>
<dbReference type="InterPro" id="IPR003582">
    <property type="entry name" value="ShKT_dom"/>
</dbReference>
<organism evidence="3 4">
    <name type="scientific">Pristionchus entomophagus</name>
    <dbReference type="NCBI Taxonomy" id="358040"/>
    <lineage>
        <taxon>Eukaryota</taxon>
        <taxon>Metazoa</taxon>
        <taxon>Ecdysozoa</taxon>
        <taxon>Nematoda</taxon>
        <taxon>Chromadorea</taxon>
        <taxon>Rhabditida</taxon>
        <taxon>Rhabditina</taxon>
        <taxon>Diplogasteromorpha</taxon>
        <taxon>Diplogasteroidea</taxon>
        <taxon>Neodiplogasteridae</taxon>
        <taxon>Pristionchus</taxon>
    </lineage>
</organism>
<dbReference type="PANTHER" id="PTHR46707:SF1">
    <property type="entry name" value="COEXPRESSED WITH POLYCYSTINS-RELATED"/>
    <property type="match status" value="1"/>
</dbReference>
<dbReference type="PANTHER" id="PTHR46707">
    <property type="entry name" value="PROTEIN CBG07468"/>
    <property type="match status" value="1"/>
</dbReference>
<evidence type="ECO:0000313" key="3">
    <source>
        <dbReference type="EMBL" id="GMT07300.1"/>
    </source>
</evidence>
<keyword evidence="4" id="KW-1185">Reference proteome</keyword>
<sequence length="143" mass="15469">GESSDEGNERAVISSSTKITKGRDMPSFVVYSLVASCLVGIAASQCGPSDHPNCVYWRNNGFCDNPGYTLAIKQQYCPKTCPNICVATTTVRPTTTTTQKPTAIENVNCGKWDRDPGNGFCSSPTITPLQKRTFCVLTCSFEI</sequence>